<reference evidence="1" key="1">
    <citation type="submission" date="2014-09" db="EMBL/GenBank/DDBJ databases">
        <authorList>
            <person name="Magalhaes I.L.F."/>
            <person name="Oliveira U."/>
            <person name="Santos F.R."/>
            <person name="Vidigal T.H.D.A."/>
            <person name="Brescovit A.D."/>
            <person name="Santos A.J."/>
        </authorList>
    </citation>
    <scope>NUCLEOTIDE SEQUENCE</scope>
    <source>
        <tissue evidence="1">Shoot tissue taken approximately 20 cm above the soil surface</tissue>
    </source>
</reference>
<name>A0A0A9F215_ARUDO</name>
<sequence length="32" mass="3751">MYCWFSFPSAATSRMRLCTIINTLWLLLLGQI</sequence>
<dbReference type="EMBL" id="GBRH01195553">
    <property type="protein sequence ID" value="JAE02343.1"/>
    <property type="molecule type" value="Transcribed_RNA"/>
</dbReference>
<organism evidence="1">
    <name type="scientific">Arundo donax</name>
    <name type="common">Giant reed</name>
    <name type="synonym">Donax arundinaceus</name>
    <dbReference type="NCBI Taxonomy" id="35708"/>
    <lineage>
        <taxon>Eukaryota</taxon>
        <taxon>Viridiplantae</taxon>
        <taxon>Streptophyta</taxon>
        <taxon>Embryophyta</taxon>
        <taxon>Tracheophyta</taxon>
        <taxon>Spermatophyta</taxon>
        <taxon>Magnoliopsida</taxon>
        <taxon>Liliopsida</taxon>
        <taxon>Poales</taxon>
        <taxon>Poaceae</taxon>
        <taxon>PACMAD clade</taxon>
        <taxon>Arundinoideae</taxon>
        <taxon>Arundineae</taxon>
        <taxon>Arundo</taxon>
    </lineage>
</organism>
<reference evidence="1" key="2">
    <citation type="journal article" date="2015" name="Data Brief">
        <title>Shoot transcriptome of the giant reed, Arundo donax.</title>
        <authorList>
            <person name="Barrero R.A."/>
            <person name="Guerrero F.D."/>
            <person name="Moolhuijzen P."/>
            <person name="Goolsby J.A."/>
            <person name="Tidwell J."/>
            <person name="Bellgard S.E."/>
            <person name="Bellgard M.I."/>
        </authorList>
    </citation>
    <scope>NUCLEOTIDE SEQUENCE</scope>
    <source>
        <tissue evidence="1">Shoot tissue taken approximately 20 cm above the soil surface</tissue>
    </source>
</reference>
<accession>A0A0A9F215</accession>
<proteinExistence type="predicted"/>
<dbReference type="AlphaFoldDB" id="A0A0A9F215"/>
<protein>
    <submittedName>
        <fullName evidence="1">Uncharacterized protein</fullName>
    </submittedName>
</protein>
<evidence type="ECO:0000313" key="1">
    <source>
        <dbReference type="EMBL" id="JAE02343.1"/>
    </source>
</evidence>